<dbReference type="PANTHER" id="PTHR43877">
    <property type="entry name" value="AMINOALKYLPHOSPHONATE N-ACETYLTRANSFERASE-RELATED-RELATED"/>
    <property type="match status" value="1"/>
</dbReference>
<name>A0ABS0IIK0_9BACT</name>
<evidence type="ECO:0000256" key="1">
    <source>
        <dbReference type="ARBA" id="ARBA00022679"/>
    </source>
</evidence>
<evidence type="ECO:0000313" key="4">
    <source>
        <dbReference type="EMBL" id="MBF9238168.1"/>
    </source>
</evidence>
<dbReference type="InterPro" id="IPR050832">
    <property type="entry name" value="Bact_Acetyltransf"/>
</dbReference>
<accession>A0ABS0IIK0</accession>
<protein>
    <submittedName>
        <fullName evidence="4">GNAT family N-acetyltransferase</fullName>
    </submittedName>
</protein>
<dbReference type="PROSITE" id="PS51186">
    <property type="entry name" value="GNAT"/>
    <property type="match status" value="1"/>
</dbReference>
<evidence type="ECO:0000313" key="5">
    <source>
        <dbReference type="Proteomes" id="UP000597617"/>
    </source>
</evidence>
<dbReference type="Proteomes" id="UP000597617">
    <property type="component" value="Unassembled WGS sequence"/>
</dbReference>
<dbReference type="Gene3D" id="3.40.630.30">
    <property type="match status" value="1"/>
</dbReference>
<sequence length="179" mass="19256">MNVTISNLSPEEIQRLLPQLVALLQDAVAAGASIGFLPPLAAADATDYWVGVADAVQAGHRVLLVAQPENDPVVQATVQLDLATKPNALHRAEVAKLLVHSSARRQGLGRQLIAAIEEQARQLGRTTLVLDTRHGDVAEQLYQQAGFELVGLIPEYFLNNDGQLHATAVYYKILAAVKP</sequence>
<evidence type="ECO:0000259" key="3">
    <source>
        <dbReference type="PROSITE" id="PS51186"/>
    </source>
</evidence>
<dbReference type="CDD" id="cd04301">
    <property type="entry name" value="NAT_SF"/>
    <property type="match status" value="1"/>
</dbReference>
<dbReference type="Pfam" id="PF00583">
    <property type="entry name" value="Acetyltransf_1"/>
    <property type="match status" value="1"/>
</dbReference>
<keyword evidence="5" id="KW-1185">Reference proteome</keyword>
<dbReference type="InterPro" id="IPR000182">
    <property type="entry name" value="GNAT_dom"/>
</dbReference>
<dbReference type="SUPFAM" id="SSF55729">
    <property type="entry name" value="Acyl-CoA N-acyltransferases (Nat)"/>
    <property type="match status" value="1"/>
</dbReference>
<keyword evidence="2" id="KW-0012">Acyltransferase</keyword>
<dbReference type="EMBL" id="JADQDQ010000005">
    <property type="protein sequence ID" value="MBF9238168.1"/>
    <property type="molecule type" value="Genomic_DNA"/>
</dbReference>
<proteinExistence type="predicted"/>
<organism evidence="4 5">
    <name type="scientific">Hymenobacter jeongseonensis</name>
    <dbReference type="NCBI Taxonomy" id="2791027"/>
    <lineage>
        <taxon>Bacteria</taxon>
        <taxon>Pseudomonadati</taxon>
        <taxon>Bacteroidota</taxon>
        <taxon>Cytophagia</taxon>
        <taxon>Cytophagales</taxon>
        <taxon>Hymenobacteraceae</taxon>
        <taxon>Hymenobacter</taxon>
    </lineage>
</organism>
<feature type="domain" description="N-acetyltransferase" evidence="3">
    <location>
        <begin position="3"/>
        <end position="176"/>
    </location>
</feature>
<evidence type="ECO:0000256" key="2">
    <source>
        <dbReference type="ARBA" id="ARBA00023315"/>
    </source>
</evidence>
<dbReference type="InterPro" id="IPR016181">
    <property type="entry name" value="Acyl_CoA_acyltransferase"/>
</dbReference>
<reference evidence="4 5" key="1">
    <citation type="submission" date="2020-11" db="EMBL/GenBank/DDBJ databases">
        <authorList>
            <person name="Kim M.K."/>
        </authorList>
    </citation>
    <scope>NUCLEOTIDE SEQUENCE [LARGE SCALE GENOMIC DNA]</scope>
    <source>
        <strain evidence="4 5">BT683</strain>
    </source>
</reference>
<keyword evidence="1" id="KW-0808">Transferase</keyword>
<dbReference type="RefSeq" id="WP_196282549.1">
    <property type="nucleotide sequence ID" value="NZ_JADQDQ010000005.1"/>
</dbReference>
<gene>
    <name evidence="4" type="ORF">I2I05_12255</name>
</gene>
<comment type="caution">
    <text evidence="4">The sequence shown here is derived from an EMBL/GenBank/DDBJ whole genome shotgun (WGS) entry which is preliminary data.</text>
</comment>